<dbReference type="SUPFAM" id="SSF53474">
    <property type="entry name" value="alpha/beta-Hydrolases"/>
    <property type="match status" value="1"/>
</dbReference>
<reference evidence="3 4" key="1">
    <citation type="submission" date="2020-03" db="EMBL/GenBank/DDBJ databases">
        <title>Propioniciclava sp. nov., isolated from Hydrophilus acuminatus.</title>
        <authorList>
            <person name="Hyun D.-W."/>
            <person name="Bae J.-W."/>
        </authorList>
    </citation>
    <scope>NUCLEOTIDE SEQUENCE [LARGE SCALE GENOMIC DNA]</scope>
    <source>
        <strain evidence="3 4">HDW11</strain>
    </source>
</reference>
<protein>
    <submittedName>
        <fullName evidence="3">Alpha/beta hydrolase</fullName>
    </submittedName>
</protein>
<dbReference type="KEGG" id="prv:G7070_11330"/>
<dbReference type="Proteomes" id="UP000501058">
    <property type="component" value="Chromosome"/>
</dbReference>
<dbReference type="Pfam" id="PF12146">
    <property type="entry name" value="Hydrolase_4"/>
    <property type="match status" value="1"/>
</dbReference>
<dbReference type="InterPro" id="IPR029058">
    <property type="entry name" value="AB_hydrolase_fold"/>
</dbReference>
<evidence type="ECO:0000259" key="2">
    <source>
        <dbReference type="Pfam" id="PF12146"/>
    </source>
</evidence>
<dbReference type="InterPro" id="IPR022742">
    <property type="entry name" value="Hydrolase_4"/>
</dbReference>
<organism evidence="3 4">
    <name type="scientific">Propioniciclava coleopterorum</name>
    <dbReference type="NCBI Taxonomy" id="2714937"/>
    <lineage>
        <taxon>Bacteria</taxon>
        <taxon>Bacillati</taxon>
        <taxon>Actinomycetota</taxon>
        <taxon>Actinomycetes</taxon>
        <taxon>Propionibacteriales</taxon>
        <taxon>Propionibacteriaceae</taxon>
        <taxon>Propioniciclava</taxon>
    </lineage>
</organism>
<dbReference type="GO" id="GO:0016787">
    <property type="term" value="F:hydrolase activity"/>
    <property type="evidence" value="ECO:0007669"/>
    <property type="project" value="UniProtKB-KW"/>
</dbReference>
<accession>A0A6G7Y7Y1</accession>
<dbReference type="EMBL" id="CP049865">
    <property type="protein sequence ID" value="QIK72758.1"/>
    <property type="molecule type" value="Genomic_DNA"/>
</dbReference>
<dbReference type="Gene3D" id="3.40.50.1820">
    <property type="entry name" value="alpha/beta hydrolase"/>
    <property type="match status" value="1"/>
</dbReference>
<evidence type="ECO:0000256" key="1">
    <source>
        <dbReference type="SAM" id="MobiDB-lite"/>
    </source>
</evidence>
<dbReference type="InterPro" id="IPR051044">
    <property type="entry name" value="MAG_DAG_Lipase"/>
</dbReference>
<dbReference type="AlphaFoldDB" id="A0A6G7Y7Y1"/>
<keyword evidence="4" id="KW-1185">Reference proteome</keyword>
<dbReference type="RefSeq" id="WP_166233833.1">
    <property type="nucleotide sequence ID" value="NZ_CP049865.1"/>
</dbReference>
<evidence type="ECO:0000313" key="4">
    <source>
        <dbReference type="Proteomes" id="UP000501058"/>
    </source>
</evidence>
<dbReference type="PANTHER" id="PTHR11614">
    <property type="entry name" value="PHOSPHOLIPASE-RELATED"/>
    <property type="match status" value="1"/>
</dbReference>
<feature type="compositionally biased region" description="Basic and acidic residues" evidence="1">
    <location>
        <begin position="9"/>
        <end position="26"/>
    </location>
</feature>
<evidence type="ECO:0000313" key="3">
    <source>
        <dbReference type="EMBL" id="QIK72758.1"/>
    </source>
</evidence>
<feature type="region of interest" description="Disordered" evidence="1">
    <location>
        <begin position="1"/>
        <end position="26"/>
    </location>
</feature>
<keyword evidence="3" id="KW-0378">Hydrolase</keyword>
<name>A0A6G7Y7Y1_9ACTN</name>
<feature type="domain" description="Serine aminopeptidase S33" evidence="2">
    <location>
        <begin position="63"/>
        <end position="197"/>
    </location>
</feature>
<sequence>MTTLQDAAGTDRPHPQRWRPDPLEGFEHRDLPLTAQPLPGESLDPLVGTLIRRSDPELRRSARAVLHVHGWNDYFFHPHVAEFYEAQGYAFYALDLRRYGRSLRAGQFHGYIDDLDDYREEIDGAVAAIRREHSHLVLTGHSTGGLITTLWAGDRPGRIDALVLNSPWLDMWGPVGIGSLMRPIVGPIGKRNPTSPLKMPEGEEPIYAMATHVDFGGEWNYSLDWKSAGSEVVRLGWVRAILNGHARVARGLPIDCPVLVTISARTAFLRRYSEEARTADVVLNVDRIAAASWHLGDAVTLIRIEGGMHDLSLSLPEPRQRWFDAVATWLHAYGPSA</sequence>
<proteinExistence type="predicted"/>
<gene>
    <name evidence="3" type="ORF">G7070_11330</name>
</gene>